<accession>A0AAV5V210</accession>
<evidence type="ECO:0000313" key="2">
    <source>
        <dbReference type="Proteomes" id="UP001432322"/>
    </source>
</evidence>
<gene>
    <name evidence="1" type="ORF">PFISCL1PPCAC_4711</name>
</gene>
<dbReference type="Proteomes" id="UP001432322">
    <property type="component" value="Unassembled WGS sequence"/>
</dbReference>
<proteinExistence type="predicted"/>
<dbReference type="Pfam" id="PF13848">
    <property type="entry name" value="Thioredoxin_6"/>
    <property type="match status" value="1"/>
</dbReference>
<organism evidence="1 2">
    <name type="scientific">Pristionchus fissidentatus</name>
    <dbReference type="NCBI Taxonomy" id="1538716"/>
    <lineage>
        <taxon>Eukaryota</taxon>
        <taxon>Metazoa</taxon>
        <taxon>Ecdysozoa</taxon>
        <taxon>Nematoda</taxon>
        <taxon>Chromadorea</taxon>
        <taxon>Rhabditida</taxon>
        <taxon>Rhabditina</taxon>
        <taxon>Diplogasteromorpha</taxon>
        <taxon>Diplogasteroidea</taxon>
        <taxon>Neodiplogasteridae</taxon>
        <taxon>Pristionchus</taxon>
    </lineage>
</organism>
<comment type="caution">
    <text evidence="1">The sequence shown here is derived from an EMBL/GenBank/DDBJ whole genome shotgun (WGS) entry which is preliminary data.</text>
</comment>
<dbReference type="Gene3D" id="3.40.30.10">
    <property type="entry name" value="Glutaredoxin"/>
    <property type="match status" value="1"/>
</dbReference>
<dbReference type="AlphaFoldDB" id="A0AAV5V210"/>
<feature type="non-terminal residue" evidence="1">
    <location>
        <position position="146"/>
    </location>
</feature>
<protein>
    <submittedName>
        <fullName evidence="1">Uncharacterized protein</fullName>
    </submittedName>
</protein>
<name>A0AAV5V210_9BILA</name>
<reference evidence="1" key="1">
    <citation type="submission" date="2023-10" db="EMBL/GenBank/DDBJ databases">
        <title>Genome assembly of Pristionchus species.</title>
        <authorList>
            <person name="Yoshida K."/>
            <person name="Sommer R.J."/>
        </authorList>
    </citation>
    <scope>NUCLEOTIDE SEQUENCE</scope>
    <source>
        <strain evidence="1">RS5133</strain>
    </source>
</reference>
<dbReference type="EMBL" id="BTSY01000002">
    <property type="protein sequence ID" value="GMT13414.1"/>
    <property type="molecule type" value="Genomic_DNA"/>
</dbReference>
<sequence>MDEVHVLVDEVMKVKLPTEDDYCNEEFAKWISMDECELMTPICPIIAFSNATCRDLFNGKATHFVLLFVQRTSDKFAELFRCFEAAAQYGTCKTKFVWIDTEQPANTRIRQFFCLNNDDGPAIRGLSLDFDLRRFAMEPEEFTAEN</sequence>
<keyword evidence="2" id="KW-1185">Reference proteome</keyword>
<evidence type="ECO:0000313" key="1">
    <source>
        <dbReference type="EMBL" id="GMT13414.1"/>
    </source>
</evidence>